<dbReference type="PANTHER" id="PTHR47803:SF1">
    <property type="entry name" value="TRNA-SPECIFIC ADENOSINE DEAMINASE 1"/>
    <property type="match status" value="1"/>
</dbReference>
<dbReference type="InterPro" id="IPR042935">
    <property type="entry name" value="Tad1"/>
</dbReference>
<proteinExistence type="predicted"/>
<dbReference type="PROSITE" id="PS50141">
    <property type="entry name" value="A_DEAMIN_EDITASE"/>
    <property type="match status" value="1"/>
</dbReference>
<reference evidence="2 3" key="1">
    <citation type="submission" date="2016-03" db="EMBL/GenBank/DDBJ databases">
        <authorList>
            <person name="Ploux O."/>
        </authorList>
    </citation>
    <scope>NUCLEOTIDE SEQUENCE [LARGE SCALE GENOMIC DNA]</scope>
    <source>
        <strain evidence="2 3">UAMH 11012</strain>
    </source>
</reference>
<dbReference type="EMBL" id="FJOG01000002">
    <property type="protein sequence ID" value="CZR51652.1"/>
    <property type="molecule type" value="Genomic_DNA"/>
</dbReference>
<accession>A0A1L7WFU5</accession>
<sequence>MDTGDVIAKAVLDNFNTWERKRKPLDRSAQKDGKSHEKERPREWVPLSGIVAQKNDKITCIASATGMKCLSRDKVPKAQGIVVHDWHAEILAIRSLNRFLLEECLDLAMSRKAFSEYVRFRGPEERTKTHFQPFALQDDISLHMYCSEAPCGDASMEITIAAQEDSTPWQEPSPLPKTNTDMPALHGRGYFSALGAVRRKPSRPDAPPTLSKSCSDKISAKQATSLLSSIASLLISPQNCYIQSLTLPEPQYSQVACTRAFSSSGRLAPLDGRNWGDGYSFKPFTIHTTSREFIHSRRQPLGPREVLVPSNIASLWTPRTSETIIGGTQQGRKQFSIKGASSVCKRRTWLLAVSIADALCSSSPAILRSLKVDRYAEVKSGDLLRKRKEVKNNVRDTLKGWQRNDDAEEWACSGVEA</sequence>
<dbReference type="GO" id="GO:0043829">
    <property type="term" value="F:tRNA-specific adenosine-37 deaminase activity"/>
    <property type="evidence" value="ECO:0007669"/>
    <property type="project" value="TreeGrafter"/>
</dbReference>
<protein>
    <submittedName>
        <fullName evidence="2">Related to tRNA-specific adenosine deaminase 1</fullName>
    </submittedName>
</protein>
<dbReference type="PANTHER" id="PTHR47803">
    <property type="entry name" value="TRNA-SPECIFIC ADENOSINE DEAMINASE 1"/>
    <property type="match status" value="1"/>
</dbReference>
<feature type="domain" description="A to I editase" evidence="1">
    <location>
        <begin position="62"/>
        <end position="346"/>
    </location>
</feature>
<dbReference type="STRING" id="576137.A0A1L7WFU5"/>
<dbReference type="AlphaFoldDB" id="A0A1L7WFU5"/>
<name>A0A1L7WFU5_9HELO</name>
<dbReference type="Proteomes" id="UP000184330">
    <property type="component" value="Unassembled WGS sequence"/>
</dbReference>
<dbReference type="InterPro" id="IPR002466">
    <property type="entry name" value="A_deamin"/>
</dbReference>
<evidence type="ECO:0000259" key="1">
    <source>
        <dbReference type="PROSITE" id="PS50141"/>
    </source>
</evidence>
<organism evidence="2 3">
    <name type="scientific">Phialocephala subalpina</name>
    <dbReference type="NCBI Taxonomy" id="576137"/>
    <lineage>
        <taxon>Eukaryota</taxon>
        <taxon>Fungi</taxon>
        <taxon>Dikarya</taxon>
        <taxon>Ascomycota</taxon>
        <taxon>Pezizomycotina</taxon>
        <taxon>Leotiomycetes</taxon>
        <taxon>Helotiales</taxon>
        <taxon>Mollisiaceae</taxon>
        <taxon>Phialocephala</taxon>
        <taxon>Phialocephala fortinii species complex</taxon>
    </lineage>
</organism>
<evidence type="ECO:0000313" key="3">
    <source>
        <dbReference type="Proteomes" id="UP000184330"/>
    </source>
</evidence>
<dbReference type="GO" id="GO:0002100">
    <property type="term" value="P:tRNA wobble adenosine to inosine editing"/>
    <property type="evidence" value="ECO:0007669"/>
    <property type="project" value="InterPro"/>
</dbReference>
<evidence type="ECO:0000313" key="2">
    <source>
        <dbReference type="EMBL" id="CZR51652.1"/>
    </source>
</evidence>
<gene>
    <name evidence="2" type="ORF">PAC_01529</name>
</gene>
<keyword evidence="3" id="KW-1185">Reference proteome</keyword>
<dbReference type="SMART" id="SM00552">
    <property type="entry name" value="ADEAMc"/>
    <property type="match status" value="1"/>
</dbReference>
<dbReference type="OrthoDB" id="10268011at2759"/>
<dbReference type="Pfam" id="PF02137">
    <property type="entry name" value="A_deamin"/>
    <property type="match status" value="1"/>
</dbReference>
<dbReference type="GO" id="GO:0003723">
    <property type="term" value="F:RNA binding"/>
    <property type="evidence" value="ECO:0007669"/>
    <property type="project" value="InterPro"/>
</dbReference>